<dbReference type="SUPFAM" id="SSF52540">
    <property type="entry name" value="P-loop containing nucleoside triphosphate hydrolases"/>
    <property type="match status" value="1"/>
</dbReference>
<gene>
    <name evidence="4" type="ORF">N657DRAFT_659130</name>
</gene>
<sequence>MDTVRQKLIMVGPWKCGKTEALMTFAHGRWFGDDYFRPGIFESYVTDTEVDGKHVELALTDTSGNEDYVRLRPLSYPDTRVVILAFAIDRPSSLEEACALWVSESTHYCPDAPTVLVGLKEDLRDHPGTIRELATTNQKPVSYQQGLAAARYIGAAAYAECSAKMVKGVQDVFKAAAQLALYSPDGTRKDVSWRHRLCSVM</sequence>
<evidence type="ECO:0000256" key="3">
    <source>
        <dbReference type="ARBA" id="ARBA00023134"/>
    </source>
</evidence>
<dbReference type="Pfam" id="PF00071">
    <property type="entry name" value="Ras"/>
    <property type="match status" value="1"/>
</dbReference>
<dbReference type="PANTHER" id="PTHR24072">
    <property type="entry name" value="RHO FAMILY GTPASE"/>
    <property type="match status" value="1"/>
</dbReference>
<keyword evidence="1" id="KW-0488">Methylation</keyword>
<dbReference type="InterPro" id="IPR001806">
    <property type="entry name" value="Small_GTPase"/>
</dbReference>
<dbReference type="PRINTS" id="PR00449">
    <property type="entry name" value="RASTRNSFRMNG"/>
</dbReference>
<dbReference type="GO" id="GO:0005525">
    <property type="term" value="F:GTP binding"/>
    <property type="evidence" value="ECO:0007669"/>
    <property type="project" value="UniProtKB-KW"/>
</dbReference>
<dbReference type="PROSITE" id="PS51420">
    <property type="entry name" value="RHO"/>
    <property type="match status" value="1"/>
</dbReference>
<dbReference type="Gene3D" id="3.40.50.300">
    <property type="entry name" value="P-loop containing nucleotide triphosphate hydrolases"/>
    <property type="match status" value="1"/>
</dbReference>
<dbReference type="AlphaFoldDB" id="A0AAN6YYX6"/>
<comment type="caution">
    <text evidence="4">The sequence shown here is derived from an EMBL/GenBank/DDBJ whole genome shotgun (WGS) entry which is preliminary data.</text>
</comment>
<dbReference type="GO" id="GO:0007264">
    <property type="term" value="P:small GTPase-mediated signal transduction"/>
    <property type="evidence" value="ECO:0007669"/>
    <property type="project" value="InterPro"/>
</dbReference>
<dbReference type="EMBL" id="MU853251">
    <property type="protein sequence ID" value="KAK4119271.1"/>
    <property type="molecule type" value="Genomic_DNA"/>
</dbReference>
<dbReference type="SMART" id="SM00173">
    <property type="entry name" value="RAS"/>
    <property type="match status" value="1"/>
</dbReference>
<keyword evidence="3" id="KW-0342">GTP-binding</keyword>
<dbReference type="SMART" id="SM00175">
    <property type="entry name" value="RAB"/>
    <property type="match status" value="1"/>
</dbReference>
<evidence type="ECO:0000313" key="4">
    <source>
        <dbReference type="EMBL" id="KAK4119271.1"/>
    </source>
</evidence>
<dbReference type="NCBIfam" id="TIGR00231">
    <property type="entry name" value="small_GTP"/>
    <property type="match status" value="1"/>
</dbReference>
<name>A0AAN6YYX6_9PEZI</name>
<evidence type="ECO:0000256" key="2">
    <source>
        <dbReference type="ARBA" id="ARBA00022741"/>
    </source>
</evidence>
<dbReference type="InterPro" id="IPR005225">
    <property type="entry name" value="Small_GTP-bd"/>
</dbReference>
<dbReference type="GeneID" id="87831726"/>
<reference evidence="4" key="1">
    <citation type="journal article" date="2023" name="Mol. Phylogenet. Evol.">
        <title>Genome-scale phylogeny and comparative genomics of the fungal order Sordariales.</title>
        <authorList>
            <person name="Hensen N."/>
            <person name="Bonometti L."/>
            <person name="Westerberg I."/>
            <person name="Brannstrom I.O."/>
            <person name="Guillou S."/>
            <person name="Cros-Aarteil S."/>
            <person name="Calhoun S."/>
            <person name="Haridas S."/>
            <person name="Kuo A."/>
            <person name="Mondo S."/>
            <person name="Pangilinan J."/>
            <person name="Riley R."/>
            <person name="LaButti K."/>
            <person name="Andreopoulos B."/>
            <person name="Lipzen A."/>
            <person name="Chen C."/>
            <person name="Yan M."/>
            <person name="Daum C."/>
            <person name="Ng V."/>
            <person name="Clum A."/>
            <person name="Steindorff A."/>
            <person name="Ohm R.A."/>
            <person name="Martin F."/>
            <person name="Silar P."/>
            <person name="Natvig D.O."/>
            <person name="Lalanne C."/>
            <person name="Gautier V."/>
            <person name="Ament-Velasquez S.L."/>
            <person name="Kruys A."/>
            <person name="Hutchinson M.I."/>
            <person name="Powell A.J."/>
            <person name="Barry K."/>
            <person name="Miller A.N."/>
            <person name="Grigoriev I.V."/>
            <person name="Debuchy R."/>
            <person name="Gladieux P."/>
            <person name="Hiltunen Thoren M."/>
            <person name="Johannesson H."/>
        </authorList>
    </citation>
    <scope>NUCLEOTIDE SEQUENCE</scope>
    <source>
        <strain evidence="4">CBS 731.68</strain>
    </source>
</reference>
<protein>
    <submittedName>
        <fullName evidence="4">Ras-domain-containing protein</fullName>
    </submittedName>
</protein>
<dbReference type="RefSeq" id="XP_062643044.1">
    <property type="nucleotide sequence ID" value="XM_062794957.1"/>
</dbReference>
<evidence type="ECO:0000256" key="1">
    <source>
        <dbReference type="ARBA" id="ARBA00022481"/>
    </source>
</evidence>
<organism evidence="4 5">
    <name type="scientific">Parathielavia appendiculata</name>
    <dbReference type="NCBI Taxonomy" id="2587402"/>
    <lineage>
        <taxon>Eukaryota</taxon>
        <taxon>Fungi</taxon>
        <taxon>Dikarya</taxon>
        <taxon>Ascomycota</taxon>
        <taxon>Pezizomycotina</taxon>
        <taxon>Sordariomycetes</taxon>
        <taxon>Sordariomycetidae</taxon>
        <taxon>Sordariales</taxon>
        <taxon>Chaetomiaceae</taxon>
        <taxon>Parathielavia</taxon>
    </lineage>
</organism>
<evidence type="ECO:0000313" key="5">
    <source>
        <dbReference type="Proteomes" id="UP001302602"/>
    </source>
</evidence>
<dbReference type="InterPro" id="IPR003578">
    <property type="entry name" value="Small_GTPase_Rho"/>
</dbReference>
<dbReference type="InterPro" id="IPR027417">
    <property type="entry name" value="P-loop_NTPase"/>
</dbReference>
<dbReference type="PROSITE" id="PS51419">
    <property type="entry name" value="RAB"/>
    <property type="match status" value="1"/>
</dbReference>
<dbReference type="GO" id="GO:0003924">
    <property type="term" value="F:GTPase activity"/>
    <property type="evidence" value="ECO:0007669"/>
    <property type="project" value="InterPro"/>
</dbReference>
<keyword evidence="2" id="KW-0547">Nucleotide-binding</keyword>
<proteinExistence type="predicted"/>
<accession>A0AAN6YYX6</accession>
<dbReference type="PROSITE" id="PS51421">
    <property type="entry name" value="RAS"/>
    <property type="match status" value="1"/>
</dbReference>
<dbReference type="SMART" id="SM00174">
    <property type="entry name" value="RHO"/>
    <property type="match status" value="1"/>
</dbReference>
<dbReference type="Proteomes" id="UP001302602">
    <property type="component" value="Unassembled WGS sequence"/>
</dbReference>
<keyword evidence="5" id="KW-1185">Reference proteome</keyword>
<reference evidence="4" key="2">
    <citation type="submission" date="2023-05" db="EMBL/GenBank/DDBJ databases">
        <authorList>
            <consortium name="Lawrence Berkeley National Laboratory"/>
            <person name="Steindorff A."/>
            <person name="Hensen N."/>
            <person name="Bonometti L."/>
            <person name="Westerberg I."/>
            <person name="Brannstrom I.O."/>
            <person name="Guillou S."/>
            <person name="Cros-Aarteil S."/>
            <person name="Calhoun S."/>
            <person name="Haridas S."/>
            <person name="Kuo A."/>
            <person name="Mondo S."/>
            <person name="Pangilinan J."/>
            <person name="Riley R."/>
            <person name="Labutti K."/>
            <person name="Andreopoulos B."/>
            <person name="Lipzen A."/>
            <person name="Chen C."/>
            <person name="Yanf M."/>
            <person name="Daum C."/>
            <person name="Ng V."/>
            <person name="Clum A."/>
            <person name="Ohm R."/>
            <person name="Martin F."/>
            <person name="Silar P."/>
            <person name="Natvig D."/>
            <person name="Lalanne C."/>
            <person name="Gautier V."/>
            <person name="Ament-Velasquez S.L."/>
            <person name="Kruys A."/>
            <person name="Hutchinson M.I."/>
            <person name="Powell A.J."/>
            <person name="Barry K."/>
            <person name="Miller A.N."/>
            <person name="Grigoriev I.V."/>
            <person name="Debuchy R."/>
            <person name="Gladieux P."/>
            <person name="Thoren M.H."/>
            <person name="Johannesson H."/>
        </authorList>
    </citation>
    <scope>NUCLEOTIDE SEQUENCE</scope>
    <source>
        <strain evidence="4">CBS 731.68</strain>
    </source>
</reference>